<protein>
    <recommendedName>
        <fullName evidence="1">DUF7691 domain-containing protein</fullName>
    </recommendedName>
</protein>
<keyword evidence="3" id="KW-1185">Reference proteome</keyword>
<evidence type="ECO:0000313" key="2">
    <source>
        <dbReference type="EMBL" id="MFC4564031.1"/>
    </source>
</evidence>
<name>A0ABV9DYQ3_9ACTN</name>
<gene>
    <name evidence="2" type="ORF">ACFO4E_19385</name>
</gene>
<proteinExistence type="predicted"/>
<reference evidence="3" key="1">
    <citation type="journal article" date="2019" name="Int. J. Syst. Evol. Microbiol.">
        <title>The Global Catalogue of Microorganisms (GCM) 10K type strain sequencing project: providing services to taxonomists for standard genome sequencing and annotation.</title>
        <authorList>
            <consortium name="The Broad Institute Genomics Platform"/>
            <consortium name="The Broad Institute Genome Sequencing Center for Infectious Disease"/>
            <person name="Wu L."/>
            <person name="Ma J."/>
        </authorList>
    </citation>
    <scope>NUCLEOTIDE SEQUENCE [LARGE SCALE GENOMIC DNA]</scope>
    <source>
        <strain evidence="3">XZYJ18</strain>
    </source>
</reference>
<comment type="caution">
    <text evidence="2">The sequence shown here is derived from an EMBL/GenBank/DDBJ whole genome shotgun (WGS) entry which is preliminary data.</text>
</comment>
<accession>A0ABV9DYQ3</accession>
<organism evidence="2 3">
    <name type="scientific">Nocardiopsis mangrovi</name>
    <dbReference type="NCBI Taxonomy" id="1179818"/>
    <lineage>
        <taxon>Bacteria</taxon>
        <taxon>Bacillati</taxon>
        <taxon>Actinomycetota</taxon>
        <taxon>Actinomycetes</taxon>
        <taxon>Streptosporangiales</taxon>
        <taxon>Nocardiopsidaceae</taxon>
        <taxon>Nocardiopsis</taxon>
    </lineage>
</organism>
<dbReference type="Proteomes" id="UP001595923">
    <property type="component" value="Unassembled WGS sequence"/>
</dbReference>
<dbReference type="Pfam" id="PF24740">
    <property type="entry name" value="DUF7691"/>
    <property type="match status" value="1"/>
</dbReference>
<evidence type="ECO:0000313" key="3">
    <source>
        <dbReference type="Proteomes" id="UP001595923"/>
    </source>
</evidence>
<dbReference type="EMBL" id="JBHSFQ010000020">
    <property type="protein sequence ID" value="MFC4564031.1"/>
    <property type="molecule type" value="Genomic_DNA"/>
</dbReference>
<dbReference type="RefSeq" id="WP_378576796.1">
    <property type="nucleotide sequence ID" value="NZ_JBHSFQ010000020.1"/>
</dbReference>
<evidence type="ECO:0000259" key="1">
    <source>
        <dbReference type="Pfam" id="PF24740"/>
    </source>
</evidence>
<dbReference type="InterPro" id="IPR056108">
    <property type="entry name" value="DUF7691"/>
</dbReference>
<feature type="domain" description="DUF7691" evidence="1">
    <location>
        <begin position="1"/>
        <end position="199"/>
    </location>
</feature>
<sequence length="199" mass="22403">MSYGLSVYVIDLGLARGAIGSRDEKLRRMIGGRFKRWMASDDQQFSFEIERGAPTRYDALRAVIDGGPFDEEYAFQYGYSYKLVCEFHGRPCFNNHFSPFRGDWLETVDKGLSALGIDAVEVAEFSYGSLPAELPRPEHLPSYGEWTVDQCRRALAQWEAGTAEQRQALDGEVLAAIESCAKWWRDAVAADRGIAGFMH</sequence>